<evidence type="ECO:0000313" key="1">
    <source>
        <dbReference type="EMBL" id="KAF1980392.1"/>
    </source>
</evidence>
<evidence type="ECO:0000313" key="2">
    <source>
        <dbReference type="Proteomes" id="UP000800036"/>
    </source>
</evidence>
<protein>
    <submittedName>
        <fullName evidence="1">Uncharacterized protein</fullName>
    </submittedName>
</protein>
<reference evidence="1" key="1">
    <citation type="journal article" date="2020" name="Stud. Mycol.">
        <title>101 Dothideomycetes genomes: a test case for predicting lifestyles and emergence of pathogens.</title>
        <authorList>
            <person name="Haridas S."/>
            <person name="Albert R."/>
            <person name="Binder M."/>
            <person name="Bloem J."/>
            <person name="Labutti K."/>
            <person name="Salamov A."/>
            <person name="Andreopoulos B."/>
            <person name="Baker S."/>
            <person name="Barry K."/>
            <person name="Bills G."/>
            <person name="Bluhm B."/>
            <person name="Cannon C."/>
            <person name="Castanera R."/>
            <person name="Culley D."/>
            <person name="Daum C."/>
            <person name="Ezra D."/>
            <person name="Gonzalez J."/>
            <person name="Henrissat B."/>
            <person name="Kuo A."/>
            <person name="Liang C."/>
            <person name="Lipzen A."/>
            <person name="Lutzoni F."/>
            <person name="Magnuson J."/>
            <person name="Mondo S."/>
            <person name="Nolan M."/>
            <person name="Ohm R."/>
            <person name="Pangilinan J."/>
            <person name="Park H.-J."/>
            <person name="Ramirez L."/>
            <person name="Alfaro M."/>
            <person name="Sun H."/>
            <person name="Tritt A."/>
            <person name="Yoshinaga Y."/>
            <person name="Zwiers L.-H."/>
            <person name="Turgeon B."/>
            <person name="Goodwin S."/>
            <person name="Spatafora J."/>
            <person name="Crous P."/>
            <person name="Grigoriev I."/>
        </authorList>
    </citation>
    <scope>NUCLEOTIDE SEQUENCE</scope>
    <source>
        <strain evidence="1">CBS 107.79</strain>
    </source>
</reference>
<proteinExistence type="predicted"/>
<dbReference type="Proteomes" id="UP000800036">
    <property type="component" value="Unassembled WGS sequence"/>
</dbReference>
<accession>A0A6A5VX94</accession>
<dbReference type="AlphaFoldDB" id="A0A6A5VX94"/>
<organism evidence="1 2">
    <name type="scientific">Bimuria novae-zelandiae CBS 107.79</name>
    <dbReference type="NCBI Taxonomy" id="1447943"/>
    <lineage>
        <taxon>Eukaryota</taxon>
        <taxon>Fungi</taxon>
        <taxon>Dikarya</taxon>
        <taxon>Ascomycota</taxon>
        <taxon>Pezizomycotina</taxon>
        <taxon>Dothideomycetes</taxon>
        <taxon>Pleosporomycetidae</taxon>
        <taxon>Pleosporales</taxon>
        <taxon>Massarineae</taxon>
        <taxon>Didymosphaeriaceae</taxon>
        <taxon>Bimuria</taxon>
    </lineage>
</organism>
<gene>
    <name evidence="1" type="ORF">BU23DRAFT_625798</name>
</gene>
<keyword evidence="2" id="KW-1185">Reference proteome</keyword>
<dbReference type="OrthoDB" id="3939776at2759"/>
<sequence>MQLVKQDAVRKRIATYIQAAPLLHPGTLQEVFTERVVELAEKMKATFVRIAGAEYLQDIGRESSSTDAMYFTIPNGQAQQLALLVDDVGIINIAFRANANGRPDWIRPDVPIRIVSDPIKCHRISPDLPGHNIGFPRPILPCAFGNWAPLPAASVDESVLSLSGYIKASYIEFHTLNKVYLWYNPSQILLGVFAEAGKGRVAVPLELNTRATVKLIRYWDGRPSLQVVLLLSLWC</sequence>
<dbReference type="EMBL" id="ML976656">
    <property type="protein sequence ID" value="KAF1980392.1"/>
    <property type="molecule type" value="Genomic_DNA"/>
</dbReference>
<name>A0A6A5VX94_9PLEO</name>